<evidence type="ECO:0000313" key="2">
    <source>
        <dbReference type="EMBL" id="VFQ75238.1"/>
    </source>
</evidence>
<evidence type="ECO:0000256" key="1">
    <source>
        <dbReference type="SAM" id="MobiDB-lite"/>
    </source>
</evidence>
<organism evidence="2 3">
    <name type="scientific">Cuscuta campestris</name>
    <dbReference type="NCBI Taxonomy" id="132261"/>
    <lineage>
        <taxon>Eukaryota</taxon>
        <taxon>Viridiplantae</taxon>
        <taxon>Streptophyta</taxon>
        <taxon>Embryophyta</taxon>
        <taxon>Tracheophyta</taxon>
        <taxon>Spermatophyta</taxon>
        <taxon>Magnoliopsida</taxon>
        <taxon>eudicotyledons</taxon>
        <taxon>Gunneridae</taxon>
        <taxon>Pentapetalae</taxon>
        <taxon>asterids</taxon>
        <taxon>lamiids</taxon>
        <taxon>Solanales</taxon>
        <taxon>Convolvulaceae</taxon>
        <taxon>Cuscuteae</taxon>
        <taxon>Cuscuta</taxon>
        <taxon>Cuscuta subgen. Grammica</taxon>
        <taxon>Cuscuta sect. Cleistogrammica</taxon>
    </lineage>
</organism>
<dbReference type="EMBL" id="OOIL02001439">
    <property type="protein sequence ID" value="VFQ75238.1"/>
    <property type="molecule type" value="Genomic_DNA"/>
</dbReference>
<reference evidence="2 3" key="1">
    <citation type="submission" date="2018-04" db="EMBL/GenBank/DDBJ databases">
        <authorList>
            <person name="Vogel A."/>
        </authorList>
    </citation>
    <scope>NUCLEOTIDE SEQUENCE [LARGE SCALE GENOMIC DNA]</scope>
</reference>
<sequence length="205" mass="22762">MAARTPRVIEKAGYTREFNSTTAAMFNPLNKHNALWWAKCSINVQYSTVEGFHQMHKLQSVRAVDLFPFVCALELDSHTATVAPSPSPPRVCRHHTVASPSSTPRHPHYRFAVFVVFFLHTSSVVSVACANRMLSRCLLPVVATFLPSPSRPRRCSTATADVIFAHSKQIERDEARNADTQKGSPVTKPTIAGDSQQVSLHARRK</sequence>
<keyword evidence="3" id="KW-1185">Reference proteome</keyword>
<name>A0A484LGU7_9ASTE</name>
<accession>A0A484LGU7</accession>
<feature type="compositionally biased region" description="Basic and acidic residues" evidence="1">
    <location>
        <begin position="170"/>
        <end position="179"/>
    </location>
</feature>
<dbReference type="Proteomes" id="UP000595140">
    <property type="component" value="Unassembled WGS sequence"/>
</dbReference>
<protein>
    <submittedName>
        <fullName evidence="2">Uncharacterized protein</fullName>
    </submittedName>
</protein>
<dbReference type="AlphaFoldDB" id="A0A484LGU7"/>
<gene>
    <name evidence="2" type="ORF">CCAM_LOCUS17014</name>
</gene>
<evidence type="ECO:0000313" key="3">
    <source>
        <dbReference type="Proteomes" id="UP000595140"/>
    </source>
</evidence>
<feature type="region of interest" description="Disordered" evidence="1">
    <location>
        <begin position="170"/>
        <end position="205"/>
    </location>
</feature>
<proteinExistence type="predicted"/>